<comment type="caution">
    <text evidence="2">The sequence shown here is derived from an EMBL/GenBank/DDBJ whole genome shotgun (WGS) entry which is preliminary data.</text>
</comment>
<keyword evidence="3" id="KW-1185">Reference proteome</keyword>
<protein>
    <submittedName>
        <fullName evidence="2">Oxidoreductase</fullName>
    </submittedName>
</protein>
<feature type="compositionally biased region" description="Basic and acidic residues" evidence="1">
    <location>
        <begin position="8"/>
        <end position="18"/>
    </location>
</feature>
<sequence length="221" mass="24630">MTFSPQPRRIDREEDRLQRGRAFSANAPAPALRAVRNDGTEMTSNDAADLSLWRNGRFEHDEWSRVGDEEAVGDGPAIMPLERFLAERDALTARNSPLGVLVEPSEAIEELAPHLDRVSLVVVAFPKYSDGRGMSIARLLRERYGFRGEVRATGDVLIDQMPLMRRCGFDAFEVANPVTRGQLAAGKWPDVPFYQQPMGSSMQTEVPAGARPWIRRPAPKS</sequence>
<dbReference type="AlphaFoldDB" id="A0A9W6J0D1"/>
<feature type="region of interest" description="Disordered" evidence="1">
    <location>
        <begin position="200"/>
        <end position="221"/>
    </location>
</feature>
<dbReference type="Proteomes" id="UP001143372">
    <property type="component" value="Unassembled WGS sequence"/>
</dbReference>
<organism evidence="2 3">
    <name type="scientific">Hansschlegelia plantiphila</name>
    <dbReference type="NCBI Taxonomy" id="374655"/>
    <lineage>
        <taxon>Bacteria</taxon>
        <taxon>Pseudomonadati</taxon>
        <taxon>Pseudomonadota</taxon>
        <taxon>Alphaproteobacteria</taxon>
        <taxon>Hyphomicrobiales</taxon>
        <taxon>Methylopilaceae</taxon>
        <taxon>Hansschlegelia</taxon>
    </lineage>
</organism>
<evidence type="ECO:0000313" key="3">
    <source>
        <dbReference type="Proteomes" id="UP001143372"/>
    </source>
</evidence>
<evidence type="ECO:0000256" key="1">
    <source>
        <dbReference type="SAM" id="MobiDB-lite"/>
    </source>
</evidence>
<dbReference type="EMBL" id="BSFI01000008">
    <property type="protein sequence ID" value="GLK68461.1"/>
    <property type="molecule type" value="Genomic_DNA"/>
</dbReference>
<dbReference type="InterPro" id="IPR008318">
    <property type="entry name" value="UCP030820"/>
</dbReference>
<name>A0A9W6J0D1_9HYPH</name>
<feature type="region of interest" description="Disordered" evidence="1">
    <location>
        <begin position="1"/>
        <end position="23"/>
    </location>
</feature>
<gene>
    <name evidence="2" type="ORF">GCM10008179_20990</name>
</gene>
<reference evidence="2" key="2">
    <citation type="submission" date="2023-01" db="EMBL/GenBank/DDBJ databases">
        <authorList>
            <person name="Sun Q."/>
            <person name="Evtushenko L."/>
        </authorList>
    </citation>
    <scope>NUCLEOTIDE SEQUENCE</scope>
    <source>
        <strain evidence="2">VKM B-2347</strain>
    </source>
</reference>
<proteinExistence type="predicted"/>
<reference evidence="2" key="1">
    <citation type="journal article" date="2014" name="Int. J. Syst. Evol. Microbiol.">
        <title>Complete genome sequence of Corynebacterium casei LMG S-19264T (=DSM 44701T), isolated from a smear-ripened cheese.</title>
        <authorList>
            <consortium name="US DOE Joint Genome Institute (JGI-PGF)"/>
            <person name="Walter F."/>
            <person name="Albersmeier A."/>
            <person name="Kalinowski J."/>
            <person name="Ruckert C."/>
        </authorList>
    </citation>
    <scope>NUCLEOTIDE SEQUENCE</scope>
    <source>
        <strain evidence="2">VKM B-2347</strain>
    </source>
</reference>
<dbReference type="Pfam" id="PF06073">
    <property type="entry name" value="DUF934"/>
    <property type="match status" value="1"/>
</dbReference>
<accession>A0A9W6J0D1</accession>
<evidence type="ECO:0000313" key="2">
    <source>
        <dbReference type="EMBL" id="GLK68461.1"/>
    </source>
</evidence>